<keyword evidence="2" id="KW-1185">Reference proteome</keyword>
<protein>
    <submittedName>
        <fullName evidence="1">Uncharacterized protein</fullName>
    </submittedName>
</protein>
<name>A0A484FDP9_COLOR</name>
<gene>
    <name evidence="1" type="ORF">Cob_v011332</name>
</gene>
<sequence>MFLRCQRMRKGRQSITLCHATRESNHWRPDIKPSVPRESIQQMQVLFQRTTVGYGGTSNGWKVDEHSWEAAIGRGAADDVPRENVIAIGKVRKTCERLKSTSNVGMAGCQPLYEQ</sequence>
<dbReference type="EMBL" id="AMCV02000039">
    <property type="protein sequence ID" value="TDZ15695.1"/>
    <property type="molecule type" value="Genomic_DNA"/>
</dbReference>
<dbReference type="Proteomes" id="UP000014480">
    <property type="component" value="Unassembled WGS sequence"/>
</dbReference>
<reference evidence="2" key="1">
    <citation type="journal article" date="2013" name="New Phytol.">
        <title>Comparative genomic and transcriptomic analyses reveal the hemibiotrophic stage shift of Colletotrichum fungi.</title>
        <authorList>
            <person name="Gan P."/>
            <person name="Ikeda K."/>
            <person name="Irieda H."/>
            <person name="Narusaka M."/>
            <person name="O'Connell R.J."/>
            <person name="Narusaka Y."/>
            <person name="Takano Y."/>
            <person name="Kubo Y."/>
            <person name="Shirasu K."/>
        </authorList>
    </citation>
    <scope>NUCLEOTIDE SEQUENCE [LARGE SCALE GENOMIC DNA]</scope>
    <source>
        <strain evidence="2">104-T / ATCC 96160 / CBS 514.97 / LARS 414 / MAFF 240422</strain>
    </source>
</reference>
<reference evidence="2" key="2">
    <citation type="journal article" date="2019" name="Mol. Plant Microbe Interact.">
        <title>Genome sequence resources for four phytopathogenic fungi from the Colletotrichum orbiculare species complex.</title>
        <authorList>
            <person name="Gan P."/>
            <person name="Tsushima A."/>
            <person name="Narusaka M."/>
            <person name="Narusaka Y."/>
            <person name="Takano Y."/>
            <person name="Kubo Y."/>
            <person name="Shirasu K."/>
        </authorList>
    </citation>
    <scope>GENOME REANNOTATION</scope>
    <source>
        <strain evidence="2">104-T / ATCC 96160 / CBS 514.97 / LARS 414 / MAFF 240422</strain>
    </source>
</reference>
<organism evidence="1 2">
    <name type="scientific">Colletotrichum orbiculare (strain 104-T / ATCC 96160 / CBS 514.97 / LARS 414 / MAFF 240422)</name>
    <name type="common">Cucumber anthracnose fungus</name>
    <name type="synonym">Colletotrichum lagenarium</name>
    <dbReference type="NCBI Taxonomy" id="1213857"/>
    <lineage>
        <taxon>Eukaryota</taxon>
        <taxon>Fungi</taxon>
        <taxon>Dikarya</taxon>
        <taxon>Ascomycota</taxon>
        <taxon>Pezizomycotina</taxon>
        <taxon>Sordariomycetes</taxon>
        <taxon>Hypocreomycetidae</taxon>
        <taxon>Glomerellales</taxon>
        <taxon>Glomerellaceae</taxon>
        <taxon>Colletotrichum</taxon>
        <taxon>Colletotrichum orbiculare species complex</taxon>
    </lineage>
</organism>
<accession>A0A484FDP9</accession>
<comment type="caution">
    <text evidence="1">The sequence shown here is derived from an EMBL/GenBank/DDBJ whole genome shotgun (WGS) entry which is preliminary data.</text>
</comment>
<evidence type="ECO:0000313" key="1">
    <source>
        <dbReference type="EMBL" id="TDZ15695.1"/>
    </source>
</evidence>
<dbReference type="AlphaFoldDB" id="A0A484FDP9"/>
<proteinExistence type="predicted"/>
<evidence type="ECO:0000313" key="2">
    <source>
        <dbReference type="Proteomes" id="UP000014480"/>
    </source>
</evidence>